<evidence type="ECO:0000313" key="4">
    <source>
        <dbReference type="EMBL" id="MEM5985772.1"/>
    </source>
</evidence>
<feature type="transmembrane region" description="Helical" evidence="2">
    <location>
        <begin position="138"/>
        <end position="157"/>
    </location>
</feature>
<evidence type="ECO:0008006" key="6">
    <source>
        <dbReference type="Google" id="ProtNLM"/>
    </source>
</evidence>
<feature type="compositionally biased region" description="Low complexity" evidence="1">
    <location>
        <begin position="74"/>
        <end position="84"/>
    </location>
</feature>
<keyword evidence="5" id="KW-1185">Reference proteome</keyword>
<reference evidence="4" key="1">
    <citation type="submission" date="2017-12" db="EMBL/GenBank/DDBJ databases">
        <authorList>
            <person name="Thomas-White K."/>
            <person name="Wolfe A.J."/>
        </authorList>
    </citation>
    <scope>NUCLEOTIDE SEQUENCE</scope>
    <source>
        <strain evidence="4">UMB0043</strain>
    </source>
</reference>
<evidence type="ECO:0000256" key="2">
    <source>
        <dbReference type="SAM" id="Phobius"/>
    </source>
</evidence>
<keyword evidence="2" id="KW-0472">Membrane</keyword>
<keyword evidence="2" id="KW-1133">Transmembrane helix</keyword>
<feature type="region of interest" description="Disordered" evidence="1">
    <location>
        <begin position="167"/>
        <end position="187"/>
    </location>
</feature>
<gene>
    <name evidence="4" type="ORF">CYJ44_006345</name>
</gene>
<feature type="region of interest" description="Disordered" evidence="1">
    <location>
        <begin position="74"/>
        <end position="96"/>
    </location>
</feature>
<dbReference type="Proteomes" id="UP000235104">
    <property type="component" value="Unassembled WGS sequence"/>
</dbReference>
<name>A0ABU9UHU4_9CORY</name>
<dbReference type="EMBL" id="PKHR02000015">
    <property type="protein sequence ID" value="MEM5985772.1"/>
    <property type="molecule type" value="Genomic_DNA"/>
</dbReference>
<feature type="region of interest" description="Disordered" evidence="1">
    <location>
        <begin position="110"/>
        <end position="131"/>
    </location>
</feature>
<dbReference type="RefSeq" id="WP_101735915.1">
    <property type="nucleotide sequence ID" value="NZ_CP137211.1"/>
</dbReference>
<sequence>MKRINRTLTAAVLAGSLALGGTAVASAQIPAPAELTVDGVTYQKQADGSYQHRNENGELDGTTKLTAEQAQWAWEQQQAQAADAEAPEEDAPTTTSVMAPDMDMAATGEATAPSSVDYPINGESEAEPTSTEFDKKQLAWLALPAALIIGGVTWYLAKDGKTYVKSEEAAQKDAPSAEEKAASEKMLQENKDEVIAQGGKVAEGTAAQTPAQSRGISAETGSNTVARGLAALAIAAMIAAGAVVARRKLFI</sequence>
<feature type="transmembrane region" description="Helical" evidence="2">
    <location>
        <begin position="224"/>
        <end position="245"/>
    </location>
</feature>
<comment type="caution">
    <text evidence="4">The sequence shown here is derived from an EMBL/GenBank/DDBJ whole genome shotgun (WGS) entry which is preliminary data.</text>
</comment>
<keyword evidence="3" id="KW-0732">Signal</keyword>
<proteinExistence type="predicted"/>
<organism evidence="4 5">
    <name type="scientific">Corynebacterium hesseae</name>
    <dbReference type="NCBI Taxonomy" id="2913502"/>
    <lineage>
        <taxon>Bacteria</taxon>
        <taxon>Bacillati</taxon>
        <taxon>Actinomycetota</taxon>
        <taxon>Actinomycetes</taxon>
        <taxon>Mycobacteriales</taxon>
        <taxon>Corynebacteriaceae</taxon>
        <taxon>Corynebacterium</taxon>
    </lineage>
</organism>
<evidence type="ECO:0000256" key="1">
    <source>
        <dbReference type="SAM" id="MobiDB-lite"/>
    </source>
</evidence>
<evidence type="ECO:0000313" key="5">
    <source>
        <dbReference type="Proteomes" id="UP000235104"/>
    </source>
</evidence>
<feature type="signal peptide" evidence="3">
    <location>
        <begin position="1"/>
        <end position="27"/>
    </location>
</feature>
<protein>
    <recommendedName>
        <fullName evidence="6">Secreted protein</fullName>
    </recommendedName>
</protein>
<feature type="chain" id="PRO_5045413526" description="Secreted protein" evidence="3">
    <location>
        <begin position="28"/>
        <end position="251"/>
    </location>
</feature>
<evidence type="ECO:0000256" key="3">
    <source>
        <dbReference type="SAM" id="SignalP"/>
    </source>
</evidence>
<keyword evidence="2" id="KW-0812">Transmembrane</keyword>
<accession>A0ABU9UHU4</accession>